<comment type="subcellular location">
    <subcellularLocation>
        <location evidence="2 10">Cytoplasm</location>
    </subcellularLocation>
</comment>
<dbReference type="InterPro" id="IPR046348">
    <property type="entry name" value="SIS_dom_sf"/>
</dbReference>
<dbReference type="CDD" id="cd00714">
    <property type="entry name" value="GFAT"/>
    <property type="match status" value="1"/>
</dbReference>
<dbReference type="NCBIfam" id="NF001484">
    <property type="entry name" value="PRK00331.1"/>
    <property type="match status" value="1"/>
</dbReference>
<dbReference type="Pfam" id="PF01380">
    <property type="entry name" value="SIS"/>
    <property type="match status" value="2"/>
</dbReference>
<dbReference type="InterPro" id="IPR005855">
    <property type="entry name" value="GFAT"/>
</dbReference>
<evidence type="ECO:0000256" key="1">
    <source>
        <dbReference type="ARBA" id="ARBA00001031"/>
    </source>
</evidence>
<evidence type="ECO:0000256" key="2">
    <source>
        <dbReference type="ARBA" id="ARBA00004496"/>
    </source>
</evidence>
<evidence type="ECO:0000313" key="13">
    <source>
        <dbReference type="EMBL" id="OGI94838.1"/>
    </source>
</evidence>
<dbReference type="FunFam" id="3.60.20.10:FF:000006">
    <property type="entry name" value="Glutamine--fructose-6-phosphate aminotransferase [isomerizing]"/>
    <property type="match status" value="1"/>
</dbReference>
<keyword evidence="8" id="KW-0677">Repeat</keyword>
<evidence type="ECO:0000256" key="9">
    <source>
        <dbReference type="ARBA" id="ARBA00022962"/>
    </source>
</evidence>
<dbReference type="Pfam" id="PF13522">
    <property type="entry name" value="GATase_6"/>
    <property type="match status" value="1"/>
</dbReference>
<evidence type="ECO:0000256" key="4">
    <source>
        <dbReference type="ARBA" id="ARBA00016090"/>
    </source>
</evidence>
<dbReference type="PROSITE" id="PS51278">
    <property type="entry name" value="GATASE_TYPE_2"/>
    <property type="match status" value="1"/>
</dbReference>
<sequence>MCGIVGYIGKKQALPILLNGLHDLEYRGYDSAGIAILDNGKIERIRETGKVDNLIKKTRKYKLTGNIGIAHTRWATHGEVTEQNAHPHIAGMGRLTIVHNGIIENFSELKKELKDQNLESETDSEVLAKLIFENYKGDLLKAVQKALAHVRGTYGLLVMHADHPDVLIAARLGSPIAIGVGKGENYIASDVTPMLPYTKKVVFLNDGEVAQITPTNIKISNLKEQKVSKKVTQIDWNKEQAEKGGFENFMLKEIFDQPTVFEDAIRGRTNMKEGTAVLGGLNMNKDEIKKIKRIIIIGCGTASYAGMVGKCAFENLAGISAELDVSSEFRYRNAVIDPNTLVFALSQSGETLDTLMALREAKERGAIVRSIVNVIGSTIARETGAGTYIHAGPELAVASTKAYTNTVAVLLLYALQFGRINNHTKIIDGKEMLKALLEIPEKMNTILGQSDKIKKMALKYKNYKNFLYLGRGVNFPVALEGSHKLKEISYIHSEAYPAGEMKHGANALLSLDFPVFAIMTKNKLYDKIKSNVMEVKARKSKVVAIATIGDKETLDLADDIIYVPKTLELLEPLLNTIPLQLFAYHIAVVLGRDVDRPRNLAKSVTVE</sequence>
<organism evidence="13 14">
    <name type="scientific">Candidatus Nomurabacteria bacterium RIFCSPLOWO2_01_FULL_40_18</name>
    <dbReference type="NCBI Taxonomy" id="1801773"/>
    <lineage>
        <taxon>Bacteria</taxon>
        <taxon>Candidatus Nomuraibacteriota</taxon>
    </lineage>
</organism>
<dbReference type="Gene3D" id="3.40.50.10490">
    <property type="entry name" value="Glucose-6-phosphate isomerase like protein, domain 1"/>
    <property type="match status" value="2"/>
</dbReference>
<protein>
    <recommendedName>
        <fullName evidence="4 10">Glutamine--fructose-6-phosphate aminotransferase [isomerizing]</fullName>
        <ecNumber evidence="3 10">2.6.1.16</ecNumber>
    </recommendedName>
    <alternativeName>
        <fullName evidence="10">D-fructose-6-phosphate amidotransferase</fullName>
    </alternativeName>
    <alternativeName>
        <fullName evidence="10">GFAT</fullName>
    </alternativeName>
    <alternativeName>
        <fullName evidence="10">Glucosamine-6-phosphate synthase</fullName>
    </alternativeName>
    <alternativeName>
        <fullName evidence="10">Hexosephosphate aminotransferase</fullName>
    </alternativeName>
    <alternativeName>
        <fullName evidence="10">L-glutamine--D-fructose-6-phosphate amidotransferase</fullName>
    </alternativeName>
</protein>
<dbReference type="CDD" id="cd05008">
    <property type="entry name" value="SIS_GlmS_GlmD_1"/>
    <property type="match status" value="1"/>
</dbReference>
<dbReference type="GO" id="GO:0005829">
    <property type="term" value="C:cytosol"/>
    <property type="evidence" value="ECO:0007669"/>
    <property type="project" value="TreeGrafter"/>
</dbReference>
<keyword evidence="6 10" id="KW-0032">Aminotransferase</keyword>
<reference evidence="13 14" key="1">
    <citation type="journal article" date="2016" name="Nat. Commun.">
        <title>Thousands of microbial genomes shed light on interconnected biogeochemical processes in an aquifer system.</title>
        <authorList>
            <person name="Anantharaman K."/>
            <person name="Brown C.T."/>
            <person name="Hug L.A."/>
            <person name="Sharon I."/>
            <person name="Castelle C.J."/>
            <person name="Probst A.J."/>
            <person name="Thomas B.C."/>
            <person name="Singh A."/>
            <person name="Wilkins M.J."/>
            <person name="Karaoz U."/>
            <person name="Brodie E.L."/>
            <person name="Williams K.H."/>
            <person name="Hubbard S.S."/>
            <person name="Banfield J.F."/>
        </authorList>
    </citation>
    <scope>NUCLEOTIDE SEQUENCE [LARGE SCALE GENOMIC DNA]</scope>
</reference>
<dbReference type="GO" id="GO:0006047">
    <property type="term" value="P:UDP-N-acetylglucosamine metabolic process"/>
    <property type="evidence" value="ECO:0007669"/>
    <property type="project" value="TreeGrafter"/>
</dbReference>
<dbReference type="HAMAP" id="MF_00164">
    <property type="entry name" value="GlmS"/>
    <property type="match status" value="1"/>
</dbReference>
<dbReference type="GO" id="GO:0006002">
    <property type="term" value="P:fructose 6-phosphate metabolic process"/>
    <property type="evidence" value="ECO:0007669"/>
    <property type="project" value="TreeGrafter"/>
</dbReference>
<accession>A0A1F6XLF9</accession>
<keyword evidence="9" id="KW-0315">Glutamine amidotransferase</keyword>
<dbReference type="Proteomes" id="UP000176629">
    <property type="component" value="Unassembled WGS sequence"/>
</dbReference>
<dbReference type="InterPro" id="IPR035466">
    <property type="entry name" value="GlmS/AgaS_SIS"/>
</dbReference>
<feature type="domain" description="Glutamine amidotransferase type-2" evidence="11">
    <location>
        <begin position="2"/>
        <end position="215"/>
    </location>
</feature>
<dbReference type="STRING" id="1801773.A3A03_00345"/>
<evidence type="ECO:0000259" key="12">
    <source>
        <dbReference type="PROSITE" id="PS51464"/>
    </source>
</evidence>
<evidence type="ECO:0000256" key="5">
    <source>
        <dbReference type="ARBA" id="ARBA00022490"/>
    </source>
</evidence>
<dbReference type="InterPro" id="IPR029055">
    <property type="entry name" value="Ntn_hydrolases_N"/>
</dbReference>
<evidence type="ECO:0000313" key="14">
    <source>
        <dbReference type="Proteomes" id="UP000176629"/>
    </source>
</evidence>
<feature type="active site" description="Nucleophile; for GATase activity" evidence="10">
    <location>
        <position position="2"/>
    </location>
</feature>
<dbReference type="NCBIfam" id="TIGR01135">
    <property type="entry name" value="glmS"/>
    <property type="match status" value="1"/>
</dbReference>
<dbReference type="CDD" id="cd05009">
    <property type="entry name" value="SIS_GlmS_GlmD_2"/>
    <property type="match status" value="1"/>
</dbReference>
<feature type="domain" description="SIS" evidence="12">
    <location>
        <begin position="284"/>
        <end position="425"/>
    </location>
</feature>
<dbReference type="InterPro" id="IPR001347">
    <property type="entry name" value="SIS_dom"/>
</dbReference>
<dbReference type="PANTHER" id="PTHR10937:SF0">
    <property type="entry name" value="GLUTAMINE--FRUCTOSE-6-PHOSPHATE TRANSAMINASE (ISOMERIZING)"/>
    <property type="match status" value="1"/>
</dbReference>
<proteinExistence type="inferred from homology"/>
<feature type="active site" description="For Fru-6P isomerization activity" evidence="10">
    <location>
        <position position="602"/>
    </location>
</feature>
<evidence type="ECO:0000256" key="3">
    <source>
        <dbReference type="ARBA" id="ARBA00012916"/>
    </source>
</evidence>
<gene>
    <name evidence="10" type="primary">glmS</name>
    <name evidence="13" type="ORF">A3A03_00345</name>
</gene>
<feature type="domain" description="SIS" evidence="12">
    <location>
        <begin position="456"/>
        <end position="597"/>
    </location>
</feature>
<dbReference type="EMBL" id="MFUX01000007">
    <property type="protein sequence ID" value="OGI94838.1"/>
    <property type="molecule type" value="Genomic_DNA"/>
</dbReference>
<dbReference type="Gene3D" id="3.60.20.10">
    <property type="entry name" value="Glutamine Phosphoribosylpyrophosphate, subunit 1, domain 1"/>
    <property type="match status" value="1"/>
</dbReference>
<dbReference type="GO" id="GO:0005975">
    <property type="term" value="P:carbohydrate metabolic process"/>
    <property type="evidence" value="ECO:0007669"/>
    <property type="project" value="UniProtKB-UniRule"/>
</dbReference>
<dbReference type="PANTHER" id="PTHR10937">
    <property type="entry name" value="GLUCOSAMINE--FRUCTOSE-6-PHOSPHATE AMINOTRANSFERASE, ISOMERIZING"/>
    <property type="match status" value="1"/>
</dbReference>
<keyword evidence="5 10" id="KW-0963">Cytoplasm</keyword>
<dbReference type="PROSITE" id="PS51464">
    <property type="entry name" value="SIS"/>
    <property type="match status" value="2"/>
</dbReference>
<comment type="caution">
    <text evidence="13">The sequence shown here is derived from an EMBL/GenBank/DDBJ whole genome shotgun (WGS) entry which is preliminary data.</text>
</comment>
<dbReference type="GO" id="GO:0006487">
    <property type="term" value="P:protein N-linked glycosylation"/>
    <property type="evidence" value="ECO:0007669"/>
    <property type="project" value="TreeGrafter"/>
</dbReference>
<dbReference type="SUPFAM" id="SSF53697">
    <property type="entry name" value="SIS domain"/>
    <property type="match status" value="1"/>
</dbReference>
<dbReference type="SUPFAM" id="SSF56235">
    <property type="entry name" value="N-terminal nucleophile aminohydrolases (Ntn hydrolases)"/>
    <property type="match status" value="1"/>
</dbReference>
<dbReference type="EC" id="2.6.1.16" evidence="3 10"/>
<evidence type="ECO:0000256" key="8">
    <source>
        <dbReference type="ARBA" id="ARBA00022737"/>
    </source>
</evidence>
<dbReference type="InterPro" id="IPR035490">
    <property type="entry name" value="GlmS/FrlB_SIS"/>
</dbReference>
<comment type="function">
    <text evidence="10">Catalyzes the first step in hexosamine metabolism, converting fructose-6P into glucosamine-6P using glutamine as a nitrogen source.</text>
</comment>
<dbReference type="FunFam" id="3.40.50.10490:FF:000001">
    <property type="entry name" value="Glutamine--fructose-6-phosphate aminotransferase [isomerizing]"/>
    <property type="match status" value="1"/>
</dbReference>
<dbReference type="AlphaFoldDB" id="A0A1F6XLF9"/>
<dbReference type="InterPro" id="IPR017932">
    <property type="entry name" value="GATase_2_dom"/>
</dbReference>
<dbReference type="GO" id="GO:0097367">
    <property type="term" value="F:carbohydrate derivative binding"/>
    <property type="evidence" value="ECO:0007669"/>
    <property type="project" value="InterPro"/>
</dbReference>
<dbReference type="GO" id="GO:0004360">
    <property type="term" value="F:glutamine-fructose-6-phosphate transaminase (isomerizing) activity"/>
    <property type="evidence" value="ECO:0007669"/>
    <property type="project" value="UniProtKB-UniRule"/>
</dbReference>
<dbReference type="InterPro" id="IPR047084">
    <property type="entry name" value="GFAT_N"/>
</dbReference>
<evidence type="ECO:0000256" key="6">
    <source>
        <dbReference type="ARBA" id="ARBA00022576"/>
    </source>
</evidence>
<dbReference type="FunFam" id="3.40.50.10490:FF:000002">
    <property type="entry name" value="Glutamine--fructose-6-phosphate aminotransferase [isomerizing]"/>
    <property type="match status" value="1"/>
</dbReference>
<comment type="catalytic activity">
    <reaction evidence="1 10">
        <text>D-fructose 6-phosphate + L-glutamine = D-glucosamine 6-phosphate + L-glutamate</text>
        <dbReference type="Rhea" id="RHEA:13237"/>
        <dbReference type="ChEBI" id="CHEBI:29985"/>
        <dbReference type="ChEBI" id="CHEBI:58359"/>
        <dbReference type="ChEBI" id="CHEBI:58725"/>
        <dbReference type="ChEBI" id="CHEBI:61527"/>
        <dbReference type="EC" id="2.6.1.16"/>
    </reaction>
</comment>
<feature type="initiator methionine" description="Removed" evidence="10">
    <location>
        <position position="1"/>
    </location>
</feature>
<dbReference type="GO" id="GO:0046349">
    <property type="term" value="P:amino sugar biosynthetic process"/>
    <property type="evidence" value="ECO:0007669"/>
    <property type="project" value="UniProtKB-ARBA"/>
</dbReference>
<evidence type="ECO:0000256" key="7">
    <source>
        <dbReference type="ARBA" id="ARBA00022679"/>
    </source>
</evidence>
<keyword evidence="7 10" id="KW-0808">Transferase</keyword>
<comment type="subunit">
    <text evidence="10">Homodimer.</text>
</comment>
<evidence type="ECO:0000259" key="11">
    <source>
        <dbReference type="PROSITE" id="PS51278"/>
    </source>
</evidence>
<evidence type="ECO:0000256" key="10">
    <source>
        <dbReference type="HAMAP-Rule" id="MF_00164"/>
    </source>
</evidence>
<name>A0A1F6XLF9_9BACT</name>